<dbReference type="EMBL" id="UINC01212180">
    <property type="protein sequence ID" value="SVE36389.1"/>
    <property type="molecule type" value="Genomic_DNA"/>
</dbReference>
<gene>
    <name evidence="1" type="ORF">METZ01_LOCUS489243</name>
</gene>
<accession>A0A383CWK8</accession>
<organism evidence="1">
    <name type="scientific">marine metagenome</name>
    <dbReference type="NCBI Taxonomy" id="408172"/>
    <lineage>
        <taxon>unclassified sequences</taxon>
        <taxon>metagenomes</taxon>
        <taxon>ecological metagenomes</taxon>
    </lineage>
</organism>
<name>A0A383CWK8_9ZZZZ</name>
<dbReference type="AlphaFoldDB" id="A0A383CWK8"/>
<evidence type="ECO:0000313" key="1">
    <source>
        <dbReference type="EMBL" id="SVE36389.1"/>
    </source>
</evidence>
<feature type="non-terminal residue" evidence="1">
    <location>
        <position position="67"/>
    </location>
</feature>
<protein>
    <submittedName>
        <fullName evidence="1">Uncharacterized protein</fullName>
    </submittedName>
</protein>
<reference evidence="1" key="1">
    <citation type="submission" date="2018-05" db="EMBL/GenBank/DDBJ databases">
        <authorList>
            <person name="Lanie J.A."/>
            <person name="Ng W.-L."/>
            <person name="Kazmierczak K.M."/>
            <person name="Andrzejewski T.M."/>
            <person name="Davidsen T.M."/>
            <person name="Wayne K.J."/>
            <person name="Tettelin H."/>
            <person name="Glass J.I."/>
            <person name="Rusch D."/>
            <person name="Podicherti R."/>
            <person name="Tsui H.-C.T."/>
            <person name="Winkler M.E."/>
        </authorList>
    </citation>
    <scope>NUCLEOTIDE SEQUENCE</scope>
</reference>
<proteinExistence type="predicted"/>
<sequence length="67" mass="7539">MRLLATLFMPSMYSFFVCDQWEEVYAHDADGTPQYGSIETLADASMEGCEVKVSISVLCCRFNTVDD</sequence>